<dbReference type="EMBL" id="CP003811">
    <property type="protein sequence ID" value="AIQ92879.1"/>
    <property type="molecule type" value="Genomic_DNA"/>
</dbReference>
<reference evidence="2 3" key="1">
    <citation type="journal article" date="2014" name="PLoS ONE">
        <title>Genome Information of Methylobacterium oryzae, a Plant-Probiotic Methylotroph in the Phyllosphere.</title>
        <authorList>
            <person name="Kwak M.J."/>
            <person name="Jeong H."/>
            <person name="Madhaiyan M."/>
            <person name="Lee Y."/>
            <person name="Sa T.M."/>
            <person name="Oh T.K."/>
            <person name="Kim J.F."/>
        </authorList>
    </citation>
    <scope>NUCLEOTIDE SEQUENCE [LARGE SCALE GENOMIC DNA]</scope>
    <source>
        <strain evidence="2 3">CBMB20</strain>
    </source>
</reference>
<dbReference type="RefSeq" id="WP_043759709.1">
    <property type="nucleotide sequence ID" value="NZ_CP003811.1"/>
</dbReference>
<accession>A0A089QE89</accession>
<dbReference type="GO" id="GO:0009279">
    <property type="term" value="C:cell outer membrane"/>
    <property type="evidence" value="ECO:0007669"/>
    <property type="project" value="InterPro"/>
</dbReference>
<dbReference type="InterPro" id="IPR000498">
    <property type="entry name" value="OmpA-like_TM_dom"/>
</dbReference>
<organism evidence="2 3">
    <name type="scientific">Methylobacterium oryzae CBMB20</name>
    <dbReference type="NCBI Taxonomy" id="693986"/>
    <lineage>
        <taxon>Bacteria</taxon>
        <taxon>Pseudomonadati</taxon>
        <taxon>Pseudomonadota</taxon>
        <taxon>Alphaproteobacteria</taxon>
        <taxon>Hyphomicrobiales</taxon>
        <taxon>Methylobacteriaceae</taxon>
        <taxon>Methylobacterium</taxon>
    </lineage>
</organism>
<evidence type="ECO:0000313" key="2">
    <source>
        <dbReference type="EMBL" id="AIQ92879.1"/>
    </source>
</evidence>
<evidence type="ECO:0000259" key="1">
    <source>
        <dbReference type="Pfam" id="PF01389"/>
    </source>
</evidence>
<dbReference type="Pfam" id="PF01389">
    <property type="entry name" value="OmpA_membrane"/>
    <property type="match status" value="1"/>
</dbReference>
<name>A0A089QE89_9HYPH</name>
<proteinExistence type="predicted"/>
<dbReference type="HOGENOM" id="CLU_1308948_0_0_5"/>
<gene>
    <name evidence="2" type="ORF">MOC_5124</name>
</gene>
<dbReference type="InterPro" id="IPR011250">
    <property type="entry name" value="OMP/PagP_B-barrel"/>
</dbReference>
<sequence>MIRRADSRPFSRLAAGLALGAGLGLGAACLPAGPAAAQALFWPSVGFAPLPSFAWPQMPEDAYGRWTGSYARLSTGYAVSTSRHFGSYSGPTIGFEGGRMWQEGPILYGISGGFDYLAGLDGTLTPGFGRLAYSNDFAGSLEVKVGTLVAPDVLVYAKTGALALHQTLRVGPTPGSLPFTRQDIAVRPVAGVGVEWAVTDRLSLAVEAGVVGGGIR</sequence>
<dbReference type="eggNOG" id="ENOG5033XRH">
    <property type="taxonomic scope" value="Bacteria"/>
</dbReference>
<feature type="domain" description="Outer membrane protein OmpA-like transmembrane" evidence="1">
    <location>
        <begin position="138"/>
        <end position="207"/>
    </location>
</feature>
<dbReference type="KEGG" id="mor:MOC_5124"/>
<dbReference type="Proteomes" id="UP000029492">
    <property type="component" value="Chromosome"/>
</dbReference>
<dbReference type="SUPFAM" id="SSF56925">
    <property type="entry name" value="OMPA-like"/>
    <property type="match status" value="1"/>
</dbReference>
<evidence type="ECO:0000313" key="3">
    <source>
        <dbReference type="Proteomes" id="UP000029492"/>
    </source>
</evidence>
<protein>
    <submittedName>
        <fullName evidence="2">Protein of unassigned function</fullName>
    </submittedName>
</protein>
<keyword evidence="3" id="KW-1185">Reference proteome</keyword>
<dbReference type="Gene3D" id="2.40.160.20">
    <property type="match status" value="1"/>
</dbReference>
<dbReference type="AlphaFoldDB" id="A0A089QE89"/>
<dbReference type="PROSITE" id="PS51257">
    <property type="entry name" value="PROKAR_LIPOPROTEIN"/>
    <property type="match status" value="1"/>
</dbReference>